<feature type="coiled-coil region" evidence="3">
    <location>
        <begin position="113"/>
        <end position="182"/>
    </location>
</feature>
<dbReference type="PANTHER" id="PTHR30461">
    <property type="entry name" value="DNA-INVERTASE FROM LAMBDOID PROPHAGE"/>
    <property type="match status" value="1"/>
</dbReference>
<dbReference type="InterPro" id="IPR038109">
    <property type="entry name" value="DNA_bind_recomb_sf"/>
</dbReference>
<reference evidence="6" key="1">
    <citation type="submission" date="2020-03" db="EMBL/GenBank/DDBJ databases">
        <title>Whole-genome sequence of the purple nonsulfur bacterium Rhodocyclus tenuis DSM112.</title>
        <authorList>
            <person name="Kyndt J.A."/>
            <person name="Meyer T.E."/>
        </authorList>
    </citation>
    <scope>NUCLEOTIDE SEQUENCE [LARGE SCALE GENOMIC DNA]</scope>
    <source>
        <strain evidence="6">DSM 112</strain>
    </source>
</reference>
<accession>A0ABX0WJH8</accession>
<dbReference type="Proteomes" id="UP000720344">
    <property type="component" value="Unassembled WGS sequence"/>
</dbReference>
<feature type="domain" description="Recombinase zinc beta ribbon" evidence="4">
    <location>
        <begin position="38"/>
        <end position="95"/>
    </location>
</feature>
<sequence length="274" mass="30804">MVKAEPIIAREQFERVAALREARSPKHTPPRVVSSPTLLTGLLKCACGHSVTLVTGKSGRYRYYKCSNRQSKGNHACQSRNFPEDKLDRLIIEQLADRVCAPDRLHELIAELRKRTRDTKDAEQHKINELNRLLKKAEAAQRNLYAAIENGLPFDETLQKRAQELKAERESLMIELAGVRRTHALPVERILPSNIEAFSKAIRTKLADKAFAKRYLQALVDEIVVSGDTATMRGSCAALANAVAEMKKGTSEEVPRFMFDWRARSDSNARPLGS</sequence>
<dbReference type="PANTHER" id="PTHR30461:SF2">
    <property type="entry name" value="SERINE RECOMBINASE PINE-RELATED"/>
    <property type="match status" value="1"/>
</dbReference>
<proteinExistence type="predicted"/>
<comment type="caution">
    <text evidence="5">The sequence shown here is derived from an EMBL/GenBank/DDBJ whole genome shotgun (WGS) entry which is preliminary data.</text>
</comment>
<protein>
    <recommendedName>
        <fullName evidence="4">Recombinase zinc beta ribbon domain-containing protein</fullName>
    </recommendedName>
</protein>
<keyword evidence="1" id="KW-0238">DNA-binding</keyword>
<keyword evidence="2" id="KW-0233">DNA recombination</keyword>
<dbReference type="InterPro" id="IPR050639">
    <property type="entry name" value="SSR_resolvase"/>
</dbReference>
<dbReference type="Gene3D" id="3.90.1750.20">
    <property type="entry name" value="Putative Large Serine Recombinase, Chain B, Domain 2"/>
    <property type="match status" value="1"/>
</dbReference>
<evidence type="ECO:0000313" key="5">
    <source>
        <dbReference type="EMBL" id="NJA89724.1"/>
    </source>
</evidence>
<dbReference type="Pfam" id="PF13408">
    <property type="entry name" value="Zn_ribbon_recom"/>
    <property type="match status" value="1"/>
</dbReference>
<dbReference type="InterPro" id="IPR025827">
    <property type="entry name" value="Zn_ribbon_recom_dom"/>
</dbReference>
<name>A0ABX0WJH8_9RHOO</name>
<evidence type="ECO:0000259" key="4">
    <source>
        <dbReference type="Pfam" id="PF13408"/>
    </source>
</evidence>
<evidence type="ECO:0000256" key="1">
    <source>
        <dbReference type="ARBA" id="ARBA00023125"/>
    </source>
</evidence>
<gene>
    <name evidence="5" type="ORF">HCX48_10890</name>
</gene>
<organism evidence="5 6">
    <name type="scientific">Rhodocyclus gracilis</name>
    <dbReference type="NCBI Taxonomy" id="2929842"/>
    <lineage>
        <taxon>Bacteria</taxon>
        <taxon>Pseudomonadati</taxon>
        <taxon>Pseudomonadota</taxon>
        <taxon>Betaproteobacteria</taxon>
        <taxon>Rhodocyclales</taxon>
        <taxon>Rhodocyclaceae</taxon>
        <taxon>Rhodocyclus</taxon>
    </lineage>
</organism>
<keyword evidence="3" id="KW-0175">Coiled coil</keyword>
<dbReference type="EMBL" id="JAATWB010000007">
    <property type="protein sequence ID" value="NJA89724.1"/>
    <property type="molecule type" value="Genomic_DNA"/>
</dbReference>
<evidence type="ECO:0000256" key="2">
    <source>
        <dbReference type="ARBA" id="ARBA00023172"/>
    </source>
</evidence>
<evidence type="ECO:0000313" key="6">
    <source>
        <dbReference type="Proteomes" id="UP000720344"/>
    </source>
</evidence>
<keyword evidence="6" id="KW-1185">Reference proteome</keyword>
<evidence type="ECO:0000256" key="3">
    <source>
        <dbReference type="SAM" id="Coils"/>
    </source>
</evidence>